<comment type="caution">
    <text evidence="1">The sequence shown here is derived from an EMBL/GenBank/DDBJ whole genome shotgun (WGS) entry which is preliminary data.</text>
</comment>
<evidence type="ECO:0000313" key="2">
    <source>
        <dbReference type="Proteomes" id="UP000230391"/>
    </source>
</evidence>
<sequence length="113" mass="13354">MKTFNRTPEFSKEFKKLGKKFRSLSSDLKSLEKIVQITPTGIGKNFTIIHDGDEVQIVKVRLACKSLKNRSLRVIYAYHNESLHFMYIEIYAKNVKESEDRERVYEYIEQCSK</sequence>
<gene>
    <name evidence="1" type="ORF">CO026_00935</name>
</gene>
<evidence type="ECO:0008006" key="3">
    <source>
        <dbReference type="Google" id="ProtNLM"/>
    </source>
</evidence>
<evidence type="ECO:0000313" key="1">
    <source>
        <dbReference type="EMBL" id="PJC56312.1"/>
    </source>
</evidence>
<proteinExistence type="predicted"/>
<dbReference type="Proteomes" id="UP000230391">
    <property type="component" value="Unassembled WGS sequence"/>
</dbReference>
<reference evidence="2" key="1">
    <citation type="submission" date="2017-09" db="EMBL/GenBank/DDBJ databases">
        <title>Depth-based differentiation of microbial function through sediment-hosted aquifers and enrichment of novel symbionts in the deep terrestrial subsurface.</title>
        <authorList>
            <person name="Probst A.J."/>
            <person name="Ladd B."/>
            <person name="Jarett J.K."/>
            <person name="Geller-Mcgrath D.E."/>
            <person name="Sieber C.M.K."/>
            <person name="Emerson J.B."/>
            <person name="Anantharaman K."/>
            <person name="Thomas B.C."/>
            <person name="Malmstrom R."/>
            <person name="Stieglmeier M."/>
            <person name="Klingl A."/>
            <person name="Woyke T."/>
            <person name="Ryan C.M."/>
            <person name="Banfield J.F."/>
        </authorList>
    </citation>
    <scope>NUCLEOTIDE SEQUENCE [LARGE SCALE GENOMIC DNA]</scope>
</reference>
<dbReference type="EMBL" id="PFRD01000045">
    <property type="protein sequence ID" value="PJC56312.1"/>
    <property type="molecule type" value="Genomic_DNA"/>
</dbReference>
<dbReference type="AlphaFoldDB" id="A0A2M8FFE8"/>
<organism evidence="1 2">
    <name type="scientific">Candidatus Kaiserbacteria bacterium CG_4_9_14_0_2_um_filter_41_32</name>
    <dbReference type="NCBI Taxonomy" id="1974601"/>
    <lineage>
        <taxon>Bacteria</taxon>
        <taxon>Candidatus Kaiseribacteriota</taxon>
    </lineage>
</organism>
<name>A0A2M8FFE8_9BACT</name>
<protein>
    <recommendedName>
        <fullName evidence="3">Addiction module toxin RelE</fullName>
    </recommendedName>
</protein>
<accession>A0A2M8FFE8</accession>